<name>A0A843XPR9_COLES</name>
<keyword evidence="1" id="KW-0472">Membrane</keyword>
<feature type="transmembrane region" description="Helical" evidence="1">
    <location>
        <begin position="27"/>
        <end position="48"/>
    </location>
</feature>
<sequence>MIWARSSGAGGHCLACRGFSTCVFSTWLWVTIKKLSFGLAVVFLVGLVRAAPMELSTSACVLCTVVVCPVSYQMSSLALPLWRGCGVDHQEVVVVPWHLLFSPTGLVVTEVPVVTVIPVATAFGIAFLSCPGGRVLVAVWAAVAIRVCITMPRPVAFWGTKAKSLGWHPFPLFWHFSFLLLPKEEKFPLSSSGGSGLAERQRLMRSGGTSCGVRRRRPWRLSRAVPCALALADDPSGGCSQKGCRACLCPLGLSQRLVSCRSGLCALLLAACGGGLVVLAVTLFHMLFPRLCSRCQVLTPDCCFYNPFLGAVCGGTGGRACSETLLLTWLLGVSRGDTWLFLPDLMEVWDVSAGVVRLWSHVVAPVFRELLHLDEFVFGLTWVVVEFLLLWLIRGLRHDLRGSLAGVQE</sequence>
<comment type="caution">
    <text evidence="2">The sequence shown here is derived from an EMBL/GenBank/DDBJ whole genome shotgun (WGS) entry which is preliminary data.</text>
</comment>
<protein>
    <submittedName>
        <fullName evidence="2">Uncharacterized protein</fullName>
    </submittedName>
</protein>
<evidence type="ECO:0000256" key="1">
    <source>
        <dbReference type="SAM" id="Phobius"/>
    </source>
</evidence>
<feature type="non-terminal residue" evidence="2">
    <location>
        <position position="1"/>
    </location>
</feature>
<dbReference type="Proteomes" id="UP000652761">
    <property type="component" value="Unassembled WGS sequence"/>
</dbReference>
<gene>
    <name evidence="2" type="ORF">Taro_054196</name>
</gene>
<accession>A0A843XPR9</accession>
<feature type="transmembrane region" description="Helical" evidence="1">
    <location>
        <begin position="135"/>
        <end position="153"/>
    </location>
</feature>
<evidence type="ECO:0000313" key="2">
    <source>
        <dbReference type="EMBL" id="MQM21163.1"/>
    </source>
</evidence>
<feature type="transmembrane region" description="Helical" evidence="1">
    <location>
        <begin position="264"/>
        <end position="288"/>
    </location>
</feature>
<feature type="transmembrane region" description="Helical" evidence="1">
    <location>
        <begin position="106"/>
        <end position="128"/>
    </location>
</feature>
<dbReference type="EMBL" id="NMUH01010675">
    <property type="protein sequence ID" value="MQM21163.1"/>
    <property type="molecule type" value="Genomic_DNA"/>
</dbReference>
<feature type="transmembrane region" description="Helical" evidence="1">
    <location>
        <begin position="55"/>
        <end position="72"/>
    </location>
</feature>
<evidence type="ECO:0000313" key="3">
    <source>
        <dbReference type="Proteomes" id="UP000652761"/>
    </source>
</evidence>
<organism evidence="2 3">
    <name type="scientific">Colocasia esculenta</name>
    <name type="common">Wild taro</name>
    <name type="synonym">Arum esculentum</name>
    <dbReference type="NCBI Taxonomy" id="4460"/>
    <lineage>
        <taxon>Eukaryota</taxon>
        <taxon>Viridiplantae</taxon>
        <taxon>Streptophyta</taxon>
        <taxon>Embryophyta</taxon>
        <taxon>Tracheophyta</taxon>
        <taxon>Spermatophyta</taxon>
        <taxon>Magnoliopsida</taxon>
        <taxon>Liliopsida</taxon>
        <taxon>Araceae</taxon>
        <taxon>Aroideae</taxon>
        <taxon>Colocasieae</taxon>
        <taxon>Colocasia</taxon>
    </lineage>
</organism>
<feature type="transmembrane region" description="Helical" evidence="1">
    <location>
        <begin position="376"/>
        <end position="393"/>
    </location>
</feature>
<proteinExistence type="predicted"/>
<keyword evidence="1" id="KW-1133">Transmembrane helix</keyword>
<keyword evidence="1" id="KW-0812">Transmembrane</keyword>
<keyword evidence="3" id="KW-1185">Reference proteome</keyword>
<reference evidence="2" key="1">
    <citation type="submission" date="2017-07" db="EMBL/GenBank/DDBJ databases">
        <title>Taro Niue Genome Assembly and Annotation.</title>
        <authorList>
            <person name="Atibalentja N."/>
            <person name="Keating K."/>
            <person name="Fields C.J."/>
        </authorList>
    </citation>
    <scope>NUCLEOTIDE SEQUENCE</scope>
    <source>
        <strain evidence="2">Niue_2</strain>
        <tissue evidence="2">Leaf</tissue>
    </source>
</reference>
<dbReference type="AlphaFoldDB" id="A0A843XPR9"/>